<dbReference type="InterPro" id="IPR018637">
    <property type="entry name" value="DUF2059"/>
</dbReference>
<comment type="caution">
    <text evidence="3">The sequence shown here is derived from an EMBL/GenBank/DDBJ whole genome shotgun (WGS) entry which is preliminary data.</text>
</comment>
<protein>
    <recommendedName>
        <fullName evidence="2">DUF2059 domain-containing protein</fullName>
    </recommendedName>
</protein>
<evidence type="ECO:0000256" key="1">
    <source>
        <dbReference type="SAM" id="SignalP"/>
    </source>
</evidence>
<dbReference type="RefSeq" id="WP_188434297.1">
    <property type="nucleotide sequence ID" value="NZ_BMFF01000001.1"/>
</dbReference>
<feature type="chain" id="PRO_5047050699" description="DUF2059 domain-containing protein" evidence="1">
    <location>
        <begin position="25"/>
        <end position="172"/>
    </location>
</feature>
<evidence type="ECO:0000259" key="2">
    <source>
        <dbReference type="Pfam" id="PF09832"/>
    </source>
</evidence>
<feature type="domain" description="DUF2059" evidence="2">
    <location>
        <begin position="92"/>
        <end position="147"/>
    </location>
</feature>
<accession>A0ABQ1NZZ5</accession>
<evidence type="ECO:0000313" key="4">
    <source>
        <dbReference type="Proteomes" id="UP000638188"/>
    </source>
</evidence>
<keyword evidence="1" id="KW-0732">Signal</keyword>
<sequence length="172" mass="19789">MRIHLLPLLFWLLLGSGQITPALADEASHRASAERFLKLANAQGMTAPVYAQVSNLINAQFSQLGGSLQYESVLRSYQQQAREVLDRELAWESMRDELIDLYLPVFSEDEFEELAQFYQSPAGRKLMQHLPQLTRDSMAISRARVEERLEPEIQLLLERMADEIETRQQGLR</sequence>
<proteinExistence type="predicted"/>
<dbReference type="Pfam" id="PF09832">
    <property type="entry name" value="DUF2059"/>
    <property type="match status" value="1"/>
</dbReference>
<gene>
    <name evidence="3" type="ORF">GCM10007418_04720</name>
</gene>
<feature type="signal peptide" evidence="1">
    <location>
        <begin position="1"/>
        <end position="24"/>
    </location>
</feature>
<dbReference type="EMBL" id="BMFF01000001">
    <property type="protein sequence ID" value="GGC88047.1"/>
    <property type="molecule type" value="Genomic_DNA"/>
</dbReference>
<keyword evidence="4" id="KW-1185">Reference proteome</keyword>
<dbReference type="Proteomes" id="UP000638188">
    <property type="component" value="Unassembled WGS sequence"/>
</dbReference>
<evidence type="ECO:0000313" key="3">
    <source>
        <dbReference type="EMBL" id="GGC88047.1"/>
    </source>
</evidence>
<reference evidence="4" key="1">
    <citation type="journal article" date="2019" name="Int. J. Syst. Evol. Microbiol.">
        <title>The Global Catalogue of Microorganisms (GCM) 10K type strain sequencing project: providing services to taxonomists for standard genome sequencing and annotation.</title>
        <authorList>
            <consortium name="The Broad Institute Genomics Platform"/>
            <consortium name="The Broad Institute Genome Sequencing Center for Infectious Disease"/>
            <person name="Wu L."/>
            <person name="Ma J."/>
        </authorList>
    </citation>
    <scope>NUCLEOTIDE SEQUENCE [LARGE SCALE GENOMIC DNA]</scope>
    <source>
        <strain evidence="4">CGMCC 1.12482</strain>
    </source>
</reference>
<organism evidence="3 4">
    <name type="scientific">Halopseudomonas salina</name>
    <dbReference type="NCBI Taxonomy" id="1323744"/>
    <lineage>
        <taxon>Bacteria</taxon>
        <taxon>Pseudomonadati</taxon>
        <taxon>Pseudomonadota</taxon>
        <taxon>Gammaproteobacteria</taxon>
        <taxon>Pseudomonadales</taxon>
        <taxon>Pseudomonadaceae</taxon>
        <taxon>Halopseudomonas</taxon>
    </lineage>
</organism>
<name>A0ABQ1NZZ5_9GAMM</name>